<feature type="non-terminal residue" evidence="1">
    <location>
        <position position="1"/>
    </location>
</feature>
<evidence type="ECO:0000313" key="1">
    <source>
        <dbReference type="EMBL" id="SVD10173.1"/>
    </source>
</evidence>
<reference evidence="1" key="1">
    <citation type="submission" date="2018-05" db="EMBL/GenBank/DDBJ databases">
        <authorList>
            <person name="Lanie J.A."/>
            <person name="Ng W.-L."/>
            <person name="Kazmierczak K.M."/>
            <person name="Andrzejewski T.M."/>
            <person name="Davidsen T.M."/>
            <person name="Wayne K.J."/>
            <person name="Tettelin H."/>
            <person name="Glass J.I."/>
            <person name="Rusch D."/>
            <person name="Podicherti R."/>
            <person name="Tsui H.-C.T."/>
            <person name="Winkler M.E."/>
        </authorList>
    </citation>
    <scope>NUCLEOTIDE SEQUENCE</scope>
</reference>
<accession>A0A382SK33</accession>
<name>A0A382SK33_9ZZZZ</name>
<sequence>PEFLGRLPPVAQFRLRLYEAGDGDGDQDLVAFFKSDSNTNEPGIFLLDVTVSPNAKGSTPGL</sequence>
<dbReference type="EMBL" id="UINC01129645">
    <property type="protein sequence ID" value="SVD10173.1"/>
    <property type="molecule type" value="Genomic_DNA"/>
</dbReference>
<organism evidence="1">
    <name type="scientific">marine metagenome</name>
    <dbReference type="NCBI Taxonomy" id="408172"/>
    <lineage>
        <taxon>unclassified sequences</taxon>
        <taxon>metagenomes</taxon>
        <taxon>ecological metagenomes</taxon>
    </lineage>
</organism>
<gene>
    <name evidence="1" type="ORF">METZ01_LOCUS363027</name>
</gene>
<protein>
    <submittedName>
        <fullName evidence="1">Uncharacterized protein</fullName>
    </submittedName>
</protein>
<proteinExistence type="predicted"/>
<dbReference type="AlphaFoldDB" id="A0A382SK33"/>